<dbReference type="AlphaFoldDB" id="A0A9D9E8B1"/>
<comment type="caution">
    <text evidence="2">The sequence shown here is derived from an EMBL/GenBank/DDBJ whole genome shotgun (WGS) entry which is preliminary data.</text>
</comment>
<keyword evidence="1" id="KW-1133">Transmembrane helix</keyword>
<feature type="transmembrane region" description="Helical" evidence="1">
    <location>
        <begin position="25"/>
        <end position="43"/>
    </location>
</feature>
<reference evidence="2" key="2">
    <citation type="journal article" date="2021" name="PeerJ">
        <title>Extensive microbial diversity within the chicken gut microbiome revealed by metagenomics and culture.</title>
        <authorList>
            <person name="Gilroy R."/>
            <person name="Ravi A."/>
            <person name="Getino M."/>
            <person name="Pursley I."/>
            <person name="Horton D.L."/>
            <person name="Alikhan N.F."/>
            <person name="Baker D."/>
            <person name="Gharbi K."/>
            <person name="Hall N."/>
            <person name="Watson M."/>
            <person name="Adriaenssens E.M."/>
            <person name="Foster-Nyarko E."/>
            <person name="Jarju S."/>
            <person name="Secka A."/>
            <person name="Antonio M."/>
            <person name="Oren A."/>
            <person name="Chaudhuri R.R."/>
            <person name="La Ragione R."/>
            <person name="Hildebrand F."/>
            <person name="Pallen M.J."/>
        </authorList>
    </citation>
    <scope>NUCLEOTIDE SEQUENCE</scope>
    <source>
        <strain evidence="2">11167</strain>
    </source>
</reference>
<gene>
    <name evidence="2" type="ORF">IAC42_04570</name>
</gene>
<evidence type="ECO:0000313" key="3">
    <source>
        <dbReference type="Proteomes" id="UP000823633"/>
    </source>
</evidence>
<organism evidence="2 3">
    <name type="scientific">Candidatus Aphodenecus pullistercoris</name>
    <dbReference type="NCBI Taxonomy" id="2840669"/>
    <lineage>
        <taxon>Bacteria</taxon>
        <taxon>Pseudomonadati</taxon>
        <taxon>Spirochaetota</taxon>
        <taxon>Spirochaetia</taxon>
        <taxon>Spirochaetales</taxon>
        <taxon>Candidatus Aphodenecus</taxon>
    </lineage>
</organism>
<accession>A0A9D9E8B1</accession>
<name>A0A9D9E8B1_9SPIR</name>
<keyword evidence="1" id="KW-0812">Transmembrane</keyword>
<evidence type="ECO:0000313" key="2">
    <source>
        <dbReference type="EMBL" id="MBO8443014.1"/>
    </source>
</evidence>
<reference evidence="2" key="1">
    <citation type="submission" date="2020-10" db="EMBL/GenBank/DDBJ databases">
        <authorList>
            <person name="Gilroy R."/>
        </authorList>
    </citation>
    <scope>NUCLEOTIDE SEQUENCE</scope>
    <source>
        <strain evidence="2">11167</strain>
    </source>
</reference>
<dbReference type="EMBL" id="JADIMU010000028">
    <property type="protein sequence ID" value="MBO8443014.1"/>
    <property type="molecule type" value="Genomic_DNA"/>
</dbReference>
<dbReference type="Proteomes" id="UP000823633">
    <property type="component" value="Unassembled WGS sequence"/>
</dbReference>
<protein>
    <submittedName>
        <fullName evidence="2">Uncharacterized protein</fullName>
    </submittedName>
</protein>
<proteinExistence type="predicted"/>
<keyword evidence="1" id="KW-0472">Membrane</keyword>
<sequence length="50" mass="5334">MLALSMAICIGYMVADAAGVGFPPAVNGVLLIVAMVLMLCYIIRNYGKRE</sequence>
<evidence type="ECO:0000256" key="1">
    <source>
        <dbReference type="SAM" id="Phobius"/>
    </source>
</evidence>